<keyword evidence="2 3" id="KW-0808">Transferase</keyword>
<name>A0A653F0K2_9MYCO</name>
<dbReference type="PANTHER" id="PTHR43619:SF2">
    <property type="entry name" value="S-ADENOSYL-L-METHIONINE-DEPENDENT METHYLTRANSFERASES SUPERFAMILY PROTEIN"/>
    <property type="match status" value="1"/>
</dbReference>
<evidence type="ECO:0000256" key="1">
    <source>
        <dbReference type="ARBA" id="ARBA00022603"/>
    </source>
</evidence>
<dbReference type="AlphaFoldDB" id="A0A653F0K2"/>
<reference evidence="3" key="1">
    <citation type="submission" date="2019-05" db="EMBL/GenBank/DDBJ databases">
        <authorList>
            <person name="Naeem R."/>
            <person name="Antony C."/>
            <person name="Guan Q."/>
        </authorList>
    </citation>
    <scope>NUCLEOTIDE SEQUENCE</scope>
    <source>
        <strain evidence="3">2</strain>
    </source>
</reference>
<evidence type="ECO:0000313" key="3">
    <source>
        <dbReference type="EMBL" id="VTP03178.1"/>
    </source>
</evidence>
<dbReference type="Gene3D" id="3.40.50.150">
    <property type="entry name" value="Vaccinia Virus protein VP39"/>
    <property type="match status" value="1"/>
</dbReference>
<protein>
    <submittedName>
        <fullName evidence="3">Leucine carboxyl methyltransferase</fullName>
    </submittedName>
</protein>
<organism evidence="3">
    <name type="scientific">Mycobacterium riyadhense</name>
    <dbReference type="NCBI Taxonomy" id="486698"/>
    <lineage>
        <taxon>Bacteria</taxon>
        <taxon>Bacillati</taxon>
        <taxon>Actinomycetota</taxon>
        <taxon>Actinomycetes</taxon>
        <taxon>Mycobacteriales</taxon>
        <taxon>Mycobacteriaceae</taxon>
        <taxon>Mycobacterium</taxon>
    </lineage>
</organism>
<dbReference type="EMBL" id="LR589151">
    <property type="protein sequence ID" value="VTP03178.1"/>
    <property type="molecule type" value="Genomic_DNA"/>
</dbReference>
<sequence length="283" mass="31755">MGNGPSSSALSIVQSMPVIDARHLDGISETALLTLHQRATEATRPDGVIDDPMAIALRDSLDYDYHHFGRTHQATALRALAFDNASREYLDTYPRATVVALAEGLQTSFWRLDNGELTWLSVDLEPIVRLRQQLLPVSNRLRYCAQSALDYSWMDRVDDTNGVLITAEGLLQYLQRDVVFDLIAACANRFPGGQLIFDSIPWFLSAYSRRGIKLSKHYTAPTMPFSFTANQYDELRAIAGIRAIRELPAPAGRGKLLRWAIPLIYRLPHLDRLRAPTTLVEFG</sequence>
<accession>A0A653F0K2</accession>
<dbReference type="Pfam" id="PF04072">
    <property type="entry name" value="LCM"/>
    <property type="match status" value="1"/>
</dbReference>
<dbReference type="PANTHER" id="PTHR43619">
    <property type="entry name" value="S-ADENOSYL-L-METHIONINE-DEPENDENT METHYLTRANSFERASE YKTD-RELATED"/>
    <property type="match status" value="1"/>
</dbReference>
<dbReference type="PIRSF" id="PIRSF028177">
    <property type="entry name" value="Polyketide_synth_Omtfrase_TcmP"/>
    <property type="match status" value="1"/>
</dbReference>
<dbReference type="GO" id="GO:0008168">
    <property type="term" value="F:methyltransferase activity"/>
    <property type="evidence" value="ECO:0007669"/>
    <property type="project" value="UniProtKB-KW"/>
</dbReference>
<dbReference type="InterPro" id="IPR016874">
    <property type="entry name" value="TcmP-like"/>
</dbReference>
<dbReference type="SUPFAM" id="SSF53335">
    <property type="entry name" value="S-adenosyl-L-methionine-dependent methyltransferases"/>
    <property type="match status" value="1"/>
</dbReference>
<evidence type="ECO:0000256" key="2">
    <source>
        <dbReference type="ARBA" id="ARBA00022679"/>
    </source>
</evidence>
<proteinExistence type="predicted"/>
<gene>
    <name evidence="3" type="ORF">BIN_B_04896</name>
</gene>
<keyword evidence="1 3" id="KW-0489">Methyltransferase</keyword>
<dbReference type="GO" id="GO:0032259">
    <property type="term" value="P:methylation"/>
    <property type="evidence" value="ECO:0007669"/>
    <property type="project" value="UniProtKB-KW"/>
</dbReference>
<dbReference type="InterPro" id="IPR029063">
    <property type="entry name" value="SAM-dependent_MTases_sf"/>
</dbReference>
<dbReference type="InterPro" id="IPR007213">
    <property type="entry name" value="Ppm1/Ppm2/Tcmp"/>
</dbReference>